<evidence type="ECO:0000313" key="2">
    <source>
        <dbReference type="EMBL" id="KAK3231064.1"/>
    </source>
</evidence>
<dbReference type="EMBL" id="JANJYJ010000001">
    <property type="protein sequence ID" value="KAK3231064.1"/>
    <property type="molecule type" value="Genomic_DNA"/>
</dbReference>
<dbReference type="AlphaFoldDB" id="A0AAE0B8H5"/>
<dbReference type="PANTHER" id="PTHR47723:SF22">
    <property type="entry name" value="RNASE H TYPE-1 DOMAIN-CONTAINING PROTEIN"/>
    <property type="match status" value="1"/>
</dbReference>
<dbReference type="PANTHER" id="PTHR47723">
    <property type="entry name" value="OS05G0353850 PROTEIN"/>
    <property type="match status" value="1"/>
</dbReference>
<dbReference type="Proteomes" id="UP001281410">
    <property type="component" value="Unassembled WGS sequence"/>
</dbReference>
<feature type="domain" description="RNase H type-1" evidence="1">
    <location>
        <begin position="139"/>
        <end position="283"/>
    </location>
</feature>
<evidence type="ECO:0000259" key="1">
    <source>
        <dbReference type="PROSITE" id="PS50879"/>
    </source>
</evidence>
<sequence length="283" mass="31111">MAAHPSYFVKAVAKLFIEGSRTAKVLKEGMQMVVGNGDKALFWTDIQVDLLSLKDSFPRIDALVDNKAGSISKYGCPGLVLLAVGQFTVGFFRRAIEEDNVDDSEEAKHIWHGICPPKVELFMWQLSKNRVMVKEVPPMSDRLKFNVDGSAIGKPGPAGVGGVLRDSNGKVLCMFSLFVGNQDSNSAEVLAIEKACQLCISNPRLMGRKFDIVSDSKVVVLWITNEGFGSLNHVNQVYNIRNILSLLKGTVVLYNSRATNSFADNLDEMGSSMARDFIEWGDV</sequence>
<dbReference type="Pfam" id="PF13456">
    <property type="entry name" value="RVT_3"/>
    <property type="match status" value="1"/>
</dbReference>
<dbReference type="SUPFAM" id="SSF53098">
    <property type="entry name" value="Ribonuclease H-like"/>
    <property type="match status" value="1"/>
</dbReference>
<comment type="caution">
    <text evidence="2">The sequence shown here is derived from an EMBL/GenBank/DDBJ whole genome shotgun (WGS) entry which is preliminary data.</text>
</comment>
<dbReference type="CDD" id="cd06222">
    <property type="entry name" value="RNase_H_like"/>
    <property type="match status" value="1"/>
</dbReference>
<protein>
    <recommendedName>
        <fullName evidence="1">RNase H type-1 domain-containing protein</fullName>
    </recommendedName>
</protein>
<dbReference type="PROSITE" id="PS50879">
    <property type="entry name" value="RNASE_H_1"/>
    <property type="match status" value="1"/>
</dbReference>
<name>A0AAE0B8H5_9ROSI</name>
<reference evidence="2" key="1">
    <citation type="journal article" date="2023" name="Plant J.">
        <title>Genome sequences and population genomics provide insights into the demographic history, inbreeding, and mutation load of two 'living fossil' tree species of Dipteronia.</title>
        <authorList>
            <person name="Feng Y."/>
            <person name="Comes H.P."/>
            <person name="Chen J."/>
            <person name="Zhu S."/>
            <person name="Lu R."/>
            <person name="Zhang X."/>
            <person name="Li P."/>
            <person name="Qiu J."/>
            <person name="Olsen K.M."/>
            <person name="Qiu Y."/>
        </authorList>
    </citation>
    <scope>NUCLEOTIDE SEQUENCE</scope>
    <source>
        <strain evidence="2">NBL</strain>
    </source>
</reference>
<dbReference type="GO" id="GO:0004523">
    <property type="term" value="F:RNA-DNA hybrid ribonuclease activity"/>
    <property type="evidence" value="ECO:0007669"/>
    <property type="project" value="InterPro"/>
</dbReference>
<evidence type="ECO:0000313" key="3">
    <source>
        <dbReference type="Proteomes" id="UP001281410"/>
    </source>
</evidence>
<dbReference type="InterPro" id="IPR002156">
    <property type="entry name" value="RNaseH_domain"/>
</dbReference>
<gene>
    <name evidence="2" type="ORF">Dsin_002945</name>
</gene>
<dbReference type="InterPro" id="IPR053151">
    <property type="entry name" value="RNase_H-like"/>
</dbReference>
<dbReference type="InterPro" id="IPR036397">
    <property type="entry name" value="RNaseH_sf"/>
</dbReference>
<dbReference type="GO" id="GO:0003676">
    <property type="term" value="F:nucleic acid binding"/>
    <property type="evidence" value="ECO:0007669"/>
    <property type="project" value="InterPro"/>
</dbReference>
<dbReference type="InterPro" id="IPR012337">
    <property type="entry name" value="RNaseH-like_sf"/>
</dbReference>
<keyword evidence="3" id="KW-1185">Reference proteome</keyword>
<proteinExistence type="predicted"/>
<dbReference type="Gene3D" id="3.30.420.10">
    <property type="entry name" value="Ribonuclease H-like superfamily/Ribonuclease H"/>
    <property type="match status" value="1"/>
</dbReference>
<accession>A0AAE0B8H5</accession>
<dbReference type="InterPro" id="IPR044730">
    <property type="entry name" value="RNase_H-like_dom_plant"/>
</dbReference>
<organism evidence="2 3">
    <name type="scientific">Dipteronia sinensis</name>
    <dbReference type="NCBI Taxonomy" id="43782"/>
    <lineage>
        <taxon>Eukaryota</taxon>
        <taxon>Viridiplantae</taxon>
        <taxon>Streptophyta</taxon>
        <taxon>Embryophyta</taxon>
        <taxon>Tracheophyta</taxon>
        <taxon>Spermatophyta</taxon>
        <taxon>Magnoliopsida</taxon>
        <taxon>eudicotyledons</taxon>
        <taxon>Gunneridae</taxon>
        <taxon>Pentapetalae</taxon>
        <taxon>rosids</taxon>
        <taxon>malvids</taxon>
        <taxon>Sapindales</taxon>
        <taxon>Sapindaceae</taxon>
        <taxon>Hippocastanoideae</taxon>
        <taxon>Acereae</taxon>
        <taxon>Dipteronia</taxon>
    </lineage>
</organism>